<dbReference type="InterPro" id="IPR027417">
    <property type="entry name" value="P-loop_NTPase"/>
</dbReference>
<gene>
    <name evidence="6" type="ORF">CKQ80_27495</name>
</gene>
<accession>A0A2A2PUH7</accession>
<sequence length="176" mass="20603">MQVFQEFDQLFPWRTVLENVMFPMLARREWSARERQERAMDKIARVGLSAFANAYPHQLSGGMKQRAAIARAMAMEPDVLLMDEPFAALDALTRRRLQDELLELWDELKFTMLFVTHGIDEATRIGSRILVMSPHPGQVRAELSCPEHWGEERRKDLEQQITNMLLQYRDTQNEQV</sequence>
<proteinExistence type="inferred from homology"/>
<protein>
    <recommendedName>
        <fullName evidence="5">ABC transporter domain-containing protein</fullName>
    </recommendedName>
</protein>
<evidence type="ECO:0000259" key="5">
    <source>
        <dbReference type="PROSITE" id="PS50893"/>
    </source>
</evidence>
<evidence type="ECO:0000313" key="7">
    <source>
        <dbReference type="Proteomes" id="UP000217830"/>
    </source>
</evidence>
<dbReference type="PANTHER" id="PTHR42788:SF10">
    <property type="entry name" value="ABC TRANSPORTER ATP-BINDING PROTEIN"/>
    <property type="match status" value="1"/>
</dbReference>
<evidence type="ECO:0000256" key="3">
    <source>
        <dbReference type="ARBA" id="ARBA00022741"/>
    </source>
</evidence>
<dbReference type="PANTHER" id="PTHR42788">
    <property type="entry name" value="TAURINE IMPORT ATP-BINDING PROTEIN-RELATED"/>
    <property type="match status" value="1"/>
</dbReference>
<reference evidence="6 7" key="1">
    <citation type="submission" date="2017-08" db="EMBL/GenBank/DDBJ databases">
        <title>Draft Genome Sequence of Pseudomonas moraviensis TYU6, isolated from Taxus cuspidata by using PacBio Single-Molecule Real-Time Technology.</title>
        <authorList>
            <person name="Baek K.-H."/>
            <person name="Mishra A.K."/>
        </authorList>
    </citation>
    <scope>NUCLEOTIDE SEQUENCE [LARGE SCALE GENOMIC DNA]</scope>
    <source>
        <strain evidence="6 7">TYU6</strain>
    </source>
</reference>
<dbReference type="InterPro" id="IPR003439">
    <property type="entry name" value="ABC_transporter-like_ATP-bd"/>
</dbReference>
<evidence type="ECO:0000256" key="4">
    <source>
        <dbReference type="ARBA" id="ARBA00022840"/>
    </source>
</evidence>
<dbReference type="PROSITE" id="PS50893">
    <property type="entry name" value="ABC_TRANSPORTER_2"/>
    <property type="match status" value="1"/>
</dbReference>
<dbReference type="SUPFAM" id="SSF52540">
    <property type="entry name" value="P-loop containing nucleoside triphosphate hydrolases"/>
    <property type="match status" value="1"/>
</dbReference>
<dbReference type="InterPro" id="IPR017871">
    <property type="entry name" value="ABC_transporter-like_CS"/>
</dbReference>
<dbReference type="AlphaFoldDB" id="A0A2A2PUH7"/>
<name>A0A2A2PUH7_9PSED</name>
<feature type="domain" description="ABC transporter" evidence="5">
    <location>
        <begin position="1"/>
        <end position="161"/>
    </location>
</feature>
<dbReference type="EMBL" id="NRST01000001">
    <property type="protein sequence ID" value="PAW58875.1"/>
    <property type="molecule type" value="Genomic_DNA"/>
</dbReference>
<evidence type="ECO:0000256" key="2">
    <source>
        <dbReference type="ARBA" id="ARBA00022448"/>
    </source>
</evidence>
<comment type="similarity">
    <text evidence="1">Belongs to the ABC transporter superfamily.</text>
</comment>
<dbReference type="Pfam" id="PF00005">
    <property type="entry name" value="ABC_tran"/>
    <property type="match status" value="1"/>
</dbReference>
<organism evidence="6 7">
    <name type="scientific">Pseudomonas moraviensis</name>
    <dbReference type="NCBI Taxonomy" id="321662"/>
    <lineage>
        <taxon>Bacteria</taxon>
        <taxon>Pseudomonadati</taxon>
        <taxon>Pseudomonadota</taxon>
        <taxon>Gammaproteobacteria</taxon>
        <taxon>Pseudomonadales</taxon>
        <taxon>Pseudomonadaceae</taxon>
        <taxon>Pseudomonas</taxon>
    </lineage>
</organism>
<evidence type="ECO:0000256" key="1">
    <source>
        <dbReference type="ARBA" id="ARBA00005417"/>
    </source>
</evidence>
<dbReference type="GO" id="GO:0016887">
    <property type="term" value="F:ATP hydrolysis activity"/>
    <property type="evidence" value="ECO:0007669"/>
    <property type="project" value="InterPro"/>
</dbReference>
<keyword evidence="7" id="KW-1185">Reference proteome</keyword>
<evidence type="ECO:0000313" key="6">
    <source>
        <dbReference type="EMBL" id="PAW58875.1"/>
    </source>
</evidence>
<dbReference type="Gene3D" id="3.40.50.300">
    <property type="entry name" value="P-loop containing nucleotide triphosphate hydrolases"/>
    <property type="match status" value="1"/>
</dbReference>
<keyword evidence="2" id="KW-0813">Transport</keyword>
<dbReference type="PROSITE" id="PS00211">
    <property type="entry name" value="ABC_TRANSPORTER_1"/>
    <property type="match status" value="1"/>
</dbReference>
<keyword evidence="4" id="KW-0067">ATP-binding</keyword>
<dbReference type="InterPro" id="IPR050166">
    <property type="entry name" value="ABC_transporter_ATP-bind"/>
</dbReference>
<dbReference type="Proteomes" id="UP000217830">
    <property type="component" value="Unassembled WGS sequence"/>
</dbReference>
<keyword evidence="3" id="KW-0547">Nucleotide-binding</keyword>
<dbReference type="GO" id="GO:0005524">
    <property type="term" value="F:ATP binding"/>
    <property type="evidence" value="ECO:0007669"/>
    <property type="project" value="UniProtKB-KW"/>
</dbReference>
<comment type="caution">
    <text evidence="6">The sequence shown here is derived from an EMBL/GenBank/DDBJ whole genome shotgun (WGS) entry which is preliminary data.</text>
</comment>